<dbReference type="PANTHER" id="PTHR28042:SF1">
    <property type="entry name" value="E3 UBIQUITIN-PROTEIN LIGASE COMPLEX SLX5-SLX8 SUBUNIT SLX5"/>
    <property type="match status" value="1"/>
</dbReference>
<dbReference type="PANTHER" id="PTHR28042">
    <property type="entry name" value="E3 UBIQUITIN-PROTEIN LIGASE COMPLEX SLX5-SLX8 SUBUNIT SLX5"/>
    <property type="match status" value="1"/>
</dbReference>
<dbReference type="InterPro" id="IPR038886">
    <property type="entry name" value="E3_SLX5/Rfp1"/>
</dbReference>
<sequence>MSHSATLSPSPIGFMGPTSFFSAPRFPSSSANDNHERRRTSHPHNSHLQPRVSEEMSDRFHSSQQRPRLEHRASQTIIDLTDEPEESPAPPRNVQPRNRPSRPPQLGRSDAVNLGDLIDLTDDSVEQDVIFTGERQLPAQVARHRPRVLARPAVAAAARADSPSLFLPARNPPAPIPRRFDGLVPHGLAFGDLLGGFDEPRGGLGPGLGFGRFGRDFMDQLDMAQMVRNGQAQAMPHALDYQHAAFAEQKPEHIPPPAPRPGFTRSTKEAHVLVCPSCEEELIQNNEIEEPIVKKSGKAPTKKEREEHPFWVVKDCGHVYCNACFQVRTSSGKTGFKESTKIGKKAKTFTCAVEDCDSDIKAKEKWVGVFL</sequence>
<dbReference type="EMBL" id="JAFJYH010000041">
    <property type="protein sequence ID" value="KAG4422972.1"/>
    <property type="molecule type" value="Genomic_DNA"/>
</dbReference>
<feature type="compositionally biased region" description="Basic and acidic residues" evidence="1">
    <location>
        <begin position="52"/>
        <end position="73"/>
    </location>
</feature>
<evidence type="ECO:0000313" key="2">
    <source>
        <dbReference type="EMBL" id="KAG4422972.1"/>
    </source>
</evidence>
<gene>
    <name evidence="2" type="ORF">IFR04_003884</name>
</gene>
<organism evidence="2 3">
    <name type="scientific">Cadophora malorum</name>
    <dbReference type="NCBI Taxonomy" id="108018"/>
    <lineage>
        <taxon>Eukaryota</taxon>
        <taxon>Fungi</taxon>
        <taxon>Dikarya</taxon>
        <taxon>Ascomycota</taxon>
        <taxon>Pezizomycotina</taxon>
        <taxon>Leotiomycetes</taxon>
        <taxon>Helotiales</taxon>
        <taxon>Ploettnerulaceae</taxon>
        <taxon>Cadophora</taxon>
    </lineage>
</organism>
<name>A0A8H7WDS1_9HELO</name>
<proteinExistence type="predicted"/>
<dbReference type="Proteomes" id="UP000664132">
    <property type="component" value="Unassembled WGS sequence"/>
</dbReference>
<evidence type="ECO:0000256" key="1">
    <source>
        <dbReference type="SAM" id="MobiDB-lite"/>
    </source>
</evidence>
<evidence type="ECO:0008006" key="4">
    <source>
        <dbReference type="Google" id="ProtNLM"/>
    </source>
</evidence>
<comment type="caution">
    <text evidence="2">The sequence shown here is derived from an EMBL/GenBank/DDBJ whole genome shotgun (WGS) entry which is preliminary data.</text>
</comment>
<evidence type="ECO:0000313" key="3">
    <source>
        <dbReference type="Proteomes" id="UP000664132"/>
    </source>
</evidence>
<dbReference type="OrthoDB" id="2398441at2759"/>
<protein>
    <recommendedName>
        <fullName evidence="4">Cell cycle control protein</fullName>
    </recommendedName>
</protein>
<dbReference type="AlphaFoldDB" id="A0A8H7WDS1"/>
<dbReference type="GO" id="GO:0033768">
    <property type="term" value="C:SUMO-targeted ubiquitin ligase complex"/>
    <property type="evidence" value="ECO:0007669"/>
    <property type="project" value="TreeGrafter"/>
</dbReference>
<reference evidence="2" key="1">
    <citation type="submission" date="2021-02" db="EMBL/GenBank/DDBJ databases">
        <title>Genome sequence Cadophora malorum strain M34.</title>
        <authorList>
            <person name="Stefanovic E."/>
            <person name="Vu D."/>
            <person name="Scully C."/>
            <person name="Dijksterhuis J."/>
            <person name="Roader J."/>
            <person name="Houbraken J."/>
        </authorList>
    </citation>
    <scope>NUCLEOTIDE SEQUENCE</scope>
    <source>
        <strain evidence="2">M34</strain>
    </source>
</reference>
<feature type="compositionally biased region" description="Low complexity" evidence="1">
    <location>
        <begin position="19"/>
        <end position="31"/>
    </location>
</feature>
<keyword evidence="3" id="KW-1185">Reference proteome</keyword>
<dbReference type="GO" id="GO:0004842">
    <property type="term" value="F:ubiquitin-protein transferase activity"/>
    <property type="evidence" value="ECO:0007669"/>
    <property type="project" value="TreeGrafter"/>
</dbReference>
<feature type="region of interest" description="Disordered" evidence="1">
    <location>
        <begin position="1"/>
        <end position="111"/>
    </location>
</feature>
<accession>A0A8H7WDS1</accession>